<protein>
    <submittedName>
        <fullName evidence="2">Uncharacterized protein</fullName>
    </submittedName>
</protein>
<gene>
    <name evidence="2" type="ORF">GCM10009576_098740</name>
</gene>
<organism evidence="2 3">
    <name type="scientific">Streptomyces rhizosphaericus</name>
    <dbReference type="NCBI Taxonomy" id="114699"/>
    <lineage>
        <taxon>Bacteria</taxon>
        <taxon>Bacillati</taxon>
        <taxon>Actinomycetota</taxon>
        <taxon>Actinomycetes</taxon>
        <taxon>Kitasatosporales</taxon>
        <taxon>Streptomycetaceae</taxon>
        <taxon>Streptomyces</taxon>
        <taxon>Streptomyces violaceusniger group</taxon>
    </lineage>
</organism>
<evidence type="ECO:0000313" key="3">
    <source>
        <dbReference type="Proteomes" id="UP001500033"/>
    </source>
</evidence>
<reference evidence="2 3" key="1">
    <citation type="journal article" date="2019" name="Int. J. Syst. Evol. Microbiol.">
        <title>The Global Catalogue of Microorganisms (GCM) 10K type strain sequencing project: providing services to taxonomists for standard genome sequencing and annotation.</title>
        <authorList>
            <consortium name="The Broad Institute Genomics Platform"/>
            <consortium name="The Broad Institute Genome Sequencing Center for Infectious Disease"/>
            <person name="Wu L."/>
            <person name="Ma J."/>
        </authorList>
    </citation>
    <scope>NUCLEOTIDE SEQUENCE [LARGE SCALE GENOMIC DNA]</scope>
    <source>
        <strain evidence="2 3">JCM 11445</strain>
    </source>
</reference>
<feature type="compositionally biased region" description="Basic and acidic residues" evidence="1">
    <location>
        <begin position="26"/>
        <end position="36"/>
    </location>
</feature>
<evidence type="ECO:0000313" key="2">
    <source>
        <dbReference type="EMBL" id="GAA1006865.1"/>
    </source>
</evidence>
<keyword evidence="3" id="KW-1185">Reference proteome</keyword>
<proteinExistence type="predicted"/>
<dbReference type="Proteomes" id="UP001500033">
    <property type="component" value="Unassembled WGS sequence"/>
</dbReference>
<sequence>MWAASWPTPPVIHSAFSRASSAAARRQRDPPDQHPEKPKRHIPLIGGDCPASERTASRDPIPHWIGSFDEQPAELLTMMGPQGERAEVAVSRT</sequence>
<feature type="region of interest" description="Disordered" evidence="1">
    <location>
        <begin position="1"/>
        <end position="62"/>
    </location>
</feature>
<accession>A0ABN1SVZ0</accession>
<feature type="compositionally biased region" description="Low complexity" evidence="1">
    <location>
        <begin position="14"/>
        <end position="24"/>
    </location>
</feature>
<name>A0ABN1SVZ0_9ACTN</name>
<comment type="caution">
    <text evidence="2">The sequence shown here is derived from an EMBL/GenBank/DDBJ whole genome shotgun (WGS) entry which is preliminary data.</text>
</comment>
<dbReference type="EMBL" id="BAAAIE010000349">
    <property type="protein sequence ID" value="GAA1006865.1"/>
    <property type="molecule type" value="Genomic_DNA"/>
</dbReference>
<evidence type="ECO:0000256" key="1">
    <source>
        <dbReference type="SAM" id="MobiDB-lite"/>
    </source>
</evidence>